<dbReference type="AlphaFoldDB" id="A0A9N9P8N5"/>
<evidence type="ECO:0000313" key="2">
    <source>
        <dbReference type="Proteomes" id="UP000789405"/>
    </source>
</evidence>
<dbReference type="Proteomes" id="UP000789405">
    <property type="component" value="Unassembled WGS sequence"/>
</dbReference>
<sequence>LVFLSSISWKKLISRIEISGVDVYYDLIEGDVTTRWLVESKVNGYTYSGIYDKRESVPHEKNNSRNLRGSLFCFVPSCGGQWIEYSIMDIIKLDVSIHSTIFVM</sequence>
<proteinExistence type="predicted"/>
<comment type="caution">
    <text evidence="1">The sequence shown here is derived from an EMBL/GenBank/DDBJ whole genome shotgun (WGS) entry which is preliminary data.</text>
</comment>
<keyword evidence="2" id="KW-1185">Reference proteome</keyword>
<accession>A0A9N9P8N5</accession>
<reference evidence="1" key="1">
    <citation type="submission" date="2021-06" db="EMBL/GenBank/DDBJ databases">
        <authorList>
            <person name="Kallberg Y."/>
            <person name="Tangrot J."/>
            <person name="Rosling A."/>
        </authorList>
    </citation>
    <scope>NUCLEOTIDE SEQUENCE</scope>
    <source>
        <strain evidence="1">MA453B</strain>
    </source>
</reference>
<feature type="non-terminal residue" evidence="1">
    <location>
        <position position="104"/>
    </location>
</feature>
<name>A0A9N9P8N5_9GLOM</name>
<organism evidence="1 2">
    <name type="scientific">Dentiscutata erythropus</name>
    <dbReference type="NCBI Taxonomy" id="1348616"/>
    <lineage>
        <taxon>Eukaryota</taxon>
        <taxon>Fungi</taxon>
        <taxon>Fungi incertae sedis</taxon>
        <taxon>Mucoromycota</taxon>
        <taxon>Glomeromycotina</taxon>
        <taxon>Glomeromycetes</taxon>
        <taxon>Diversisporales</taxon>
        <taxon>Gigasporaceae</taxon>
        <taxon>Dentiscutata</taxon>
    </lineage>
</organism>
<gene>
    <name evidence="1" type="ORF">DERYTH_LOCUS22621</name>
</gene>
<dbReference type="EMBL" id="CAJVPY010031904">
    <property type="protein sequence ID" value="CAG8797144.1"/>
    <property type="molecule type" value="Genomic_DNA"/>
</dbReference>
<protein>
    <submittedName>
        <fullName evidence="1">19905_t:CDS:1</fullName>
    </submittedName>
</protein>
<evidence type="ECO:0000313" key="1">
    <source>
        <dbReference type="EMBL" id="CAG8797144.1"/>
    </source>
</evidence>